<proteinExistence type="inferred from homology"/>
<dbReference type="InterPro" id="IPR015797">
    <property type="entry name" value="NUDIX_hydrolase-like_dom_sf"/>
</dbReference>
<dbReference type="AlphaFoldDB" id="A0A0E2E3I6"/>
<comment type="caution">
    <text evidence="10">The sequence shown here is derived from an EMBL/GenBank/DDBJ whole genome shotgun (WGS) entry which is preliminary data.</text>
</comment>
<dbReference type="PANTHER" id="PTHR11839">
    <property type="entry name" value="UDP/ADP-SUGAR PYROPHOSPHATASE"/>
    <property type="match status" value="1"/>
</dbReference>
<evidence type="ECO:0000256" key="5">
    <source>
        <dbReference type="ARBA" id="ARBA00022801"/>
    </source>
</evidence>
<evidence type="ECO:0000256" key="7">
    <source>
        <dbReference type="ARBA" id="ARBA00032272"/>
    </source>
</evidence>
<sequence>MEKNNEIVWKPAASREILKTRVFSVCEKDSISPEGEKKTFISLKAPSWVIVIPVYQNSSGEDIFVMVQQWRHGSESVCIEFPGGVVDKGEKPEDAALRELLEETGRSPKNIKCLSTLSPNPAIMENSCTVFLAELDKGEVKQNLDEDEFLNILEIPVKKVIQNMGNPPYTHAIMNAALFLYLKEKQYH</sequence>
<gene>
    <name evidence="10" type="ORF">HMPREF9726_01443</name>
</gene>
<dbReference type="Pfam" id="PF00293">
    <property type="entry name" value="NUDIX"/>
    <property type="match status" value="1"/>
</dbReference>
<dbReference type="Proteomes" id="UP000011705">
    <property type="component" value="Chromosome"/>
</dbReference>
<dbReference type="HOGENOM" id="CLU_062658_8_2_12"/>
<dbReference type="PROSITE" id="PS00893">
    <property type="entry name" value="NUDIX_BOX"/>
    <property type="match status" value="1"/>
</dbReference>
<keyword evidence="5 8" id="KW-0378">Hydrolase</keyword>
<dbReference type="PRINTS" id="PR00502">
    <property type="entry name" value="NUDIXFAMILY"/>
</dbReference>
<dbReference type="PATRIC" id="fig|999432.5.peg.1497"/>
<evidence type="ECO:0000256" key="8">
    <source>
        <dbReference type="RuleBase" id="RU003476"/>
    </source>
</evidence>
<dbReference type="RefSeq" id="WP_002684555.1">
    <property type="nucleotide sequence ID" value="NZ_CM001795.1"/>
</dbReference>
<dbReference type="GO" id="GO:0005829">
    <property type="term" value="C:cytosol"/>
    <property type="evidence" value="ECO:0007669"/>
    <property type="project" value="TreeGrafter"/>
</dbReference>
<dbReference type="InterPro" id="IPR020084">
    <property type="entry name" value="NUDIX_hydrolase_CS"/>
</dbReference>
<dbReference type="CDD" id="cd03424">
    <property type="entry name" value="NUDIX_ADPRase_Nudt5_UGPPase_Nudt14"/>
    <property type="match status" value="1"/>
</dbReference>
<dbReference type="PROSITE" id="PS51462">
    <property type="entry name" value="NUDIX"/>
    <property type="match status" value="1"/>
</dbReference>
<evidence type="ECO:0000256" key="1">
    <source>
        <dbReference type="ARBA" id="ARBA00000847"/>
    </source>
</evidence>
<evidence type="ECO:0000256" key="2">
    <source>
        <dbReference type="ARBA" id="ARBA00001946"/>
    </source>
</evidence>
<dbReference type="InterPro" id="IPR020476">
    <property type="entry name" value="Nudix_hydrolase"/>
</dbReference>
<feature type="domain" description="Nudix hydrolase" evidence="9">
    <location>
        <begin position="42"/>
        <end position="182"/>
    </location>
</feature>
<dbReference type="PANTHER" id="PTHR11839:SF18">
    <property type="entry name" value="NUDIX HYDROLASE DOMAIN-CONTAINING PROTEIN"/>
    <property type="match status" value="1"/>
</dbReference>
<reference evidence="10" key="1">
    <citation type="submission" date="2012-01" db="EMBL/GenBank/DDBJ databases">
        <title>The Genome Sequence of Treponema denticola H-22.</title>
        <authorList>
            <consortium name="The Broad Institute Genome Sequencing Platform"/>
            <person name="Earl A."/>
            <person name="Ward D."/>
            <person name="Feldgarden M."/>
            <person name="Gevers D."/>
            <person name="Blanton J.M."/>
            <person name="Fenno C.J."/>
            <person name="Baranova O.V."/>
            <person name="Mathney J."/>
            <person name="Dewhirst F.E."/>
            <person name="Izard J."/>
            <person name="Young S.K."/>
            <person name="Zeng Q."/>
            <person name="Gargeya S."/>
            <person name="Fitzgerald M."/>
            <person name="Haas B."/>
            <person name="Abouelleil A."/>
            <person name="Alvarado L."/>
            <person name="Arachchi H.M."/>
            <person name="Berlin A."/>
            <person name="Chapman S.B."/>
            <person name="Gearin G."/>
            <person name="Goldberg J."/>
            <person name="Griggs A."/>
            <person name="Gujja S."/>
            <person name="Hansen M."/>
            <person name="Heiman D."/>
            <person name="Howarth C."/>
            <person name="Larimer J."/>
            <person name="Lui A."/>
            <person name="MacDonald P.J.P."/>
            <person name="McCowen C."/>
            <person name="Montmayeur A."/>
            <person name="Murphy C."/>
            <person name="Neiman D."/>
            <person name="Pearson M."/>
            <person name="Priest M."/>
            <person name="Roberts A."/>
            <person name="Saif S."/>
            <person name="Shea T."/>
            <person name="Sisk P."/>
            <person name="Stolte C."/>
            <person name="Sykes S."/>
            <person name="Wortman J."/>
            <person name="Nusbaum C."/>
            <person name="Birren B."/>
        </authorList>
    </citation>
    <scope>NUCLEOTIDE SEQUENCE [LARGE SCALE GENOMIC DNA]</scope>
    <source>
        <strain evidence="10">H-22</strain>
    </source>
</reference>
<comment type="cofactor">
    <cofactor evidence="2">
        <name>Mg(2+)</name>
        <dbReference type="ChEBI" id="CHEBI:18420"/>
    </cofactor>
</comment>
<comment type="catalytic activity">
    <reaction evidence="1">
        <text>GDP-alpha-D-mannose + H2O = alpha-D-mannose 1-phosphate + GMP + 2 H(+)</text>
        <dbReference type="Rhea" id="RHEA:27978"/>
        <dbReference type="ChEBI" id="CHEBI:15377"/>
        <dbReference type="ChEBI" id="CHEBI:15378"/>
        <dbReference type="ChEBI" id="CHEBI:57527"/>
        <dbReference type="ChEBI" id="CHEBI:58115"/>
        <dbReference type="ChEBI" id="CHEBI:58409"/>
    </reaction>
</comment>
<dbReference type="SUPFAM" id="SSF55811">
    <property type="entry name" value="Nudix"/>
    <property type="match status" value="1"/>
</dbReference>
<accession>A0A0E2E3I6</accession>
<evidence type="ECO:0000256" key="4">
    <source>
        <dbReference type="ARBA" id="ARBA00016377"/>
    </source>
</evidence>
<evidence type="ECO:0000256" key="6">
    <source>
        <dbReference type="ARBA" id="ARBA00032162"/>
    </source>
</evidence>
<dbReference type="GO" id="GO:0016462">
    <property type="term" value="F:pyrophosphatase activity"/>
    <property type="evidence" value="ECO:0007669"/>
    <property type="project" value="UniProtKB-ARBA"/>
</dbReference>
<protein>
    <recommendedName>
        <fullName evidence="4">GDP-mannose pyrophosphatase</fullName>
    </recommendedName>
    <alternativeName>
        <fullName evidence="6">GDP-mannose hydrolase</fullName>
    </alternativeName>
    <alternativeName>
        <fullName evidence="7">GDPMK</fullName>
    </alternativeName>
</protein>
<name>A0A0E2E3I6_TREDN</name>
<comment type="similarity">
    <text evidence="3">Belongs to the Nudix hydrolase family. NudK subfamily.</text>
</comment>
<dbReference type="GO" id="GO:0006753">
    <property type="term" value="P:nucleoside phosphate metabolic process"/>
    <property type="evidence" value="ECO:0007669"/>
    <property type="project" value="TreeGrafter"/>
</dbReference>
<dbReference type="GO" id="GO:0019693">
    <property type="term" value="P:ribose phosphate metabolic process"/>
    <property type="evidence" value="ECO:0007669"/>
    <property type="project" value="TreeGrafter"/>
</dbReference>
<dbReference type="EMBL" id="AGDV01000012">
    <property type="protein sequence ID" value="EMB33082.1"/>
    <property type="molecule type" value="Genomic_DNA"/>
</dbReference>
<dbReference type="Gene3D" id="3.90.79.10">
    <property type="entry name" value="Nucleoside Triphosphate Pyrophosphohydrolase"/>
    <property type="match status" value="1"/>
</dbReference>
<evidence type="ECO:0000313" key="10">
    <source>
        <dbReference type="EMBL" id="EMB33082.1"/>
    </source>
</evidence>
<evidence type="ECO:0000256" key="3">
    <source>
        <dbReference type="ARBA" id="ARBA00007275"/>
    </source>
</evidence>
<evidence type="ECO:0000259" key="9">
    <source>
        <dbReference type="PROSITE" id="PS51462"/>
    </source>
</evidence>
<dbReference type="InterPro" id="IPR000086">
    <property type="entry name" value="NUDIX_hydrolase_dom"/>
</dbReference>
<organism evidence="10">
    <name type="scientific">Treponema denticola H-22</name>
    <dbReference type="NCBI Taxonomy" id="999432"/>
    <lineage>
        <taxon>Bacteria</taxon>
        <taxon>Pseudomonadati</taxon>
        <taxon>Spirochaetota</taxon>
        <taxon>Spirochaetia</taxon>
        <taxon>Spirochaetales</taxon>
        <taxon>Treponemataceae</taxon>
        <taxon>Treponema</taxon>
    </lineage>
</organism>